<feature type="domain" description="Bacterioopsin transcriptional activator GAF and HTH associated" evidence="4">
    <location>
        <begin position="3"/>
        <end position="105"/>
    </location>
</feature>
<dbReference type="InterPro" id="IPR007050">
    <property type="entry name" value="HTH_bacterioopsin"/>
</dbReference>
<evidence type="ECO:0000256" key="2">
    <source>
        <dbReference type="ARBA" id="ARBA00023163"/>
    </source>
</evidence>
<dbReference type="OrthoDB" id="156233at2157"/>
<evidence type="ECO:0008006" key="7">
    <source>
        <dbReference type="Google" id="ProtNLM"/>
    </source>
</evidence>
<dbReference type="InterPro" id="IPR031803">
    <property type="entry name" value="BAT_GAF/HTH-assoc"/>
</dbReference>
<dbReference type="Pfam" id="PF04967">
    <property type="entry name" value="HTH_10"/>
    <property type="match status" value="1"/>
</dbReference>
<feature type="domain" description="HTH bat-type" evidence="3">
    <location>
        <begin position="156"/>
        <end position="207"/>
    </location>
</feature>
<dbReference type="KEGG" id="hta:BVU17_08620"/>
<dbReference type="AlphaFoldDB" id="A0A2H4ZYL8"/>
<name>A0A2H4ZYL8_9EURY</name>
<protein>
    <recommendedName>
        <fullName evidence="7">Bacterio-opsin activator</fullName>
    </recommendedName>
</protein>
<reference evidence="5 6" key="1">
    <citation type="submission" date="2017-01" db="EMBL/GenBank/DDBJ databases">
        <title>A Red Light-Sensitive Sensory Rhodopsin I From Haloarcula taiwanensis, A New Haloarchaeon Isolated From Taiwan.</title>
        <authorList>
            <person name="Yang C.-S."/>
            <person name="Han Y.-A."/>
            <person name="Chen P.-C."/>
            <person name="Ng W.V."/>
            <person name="Chen T.-W."/>
        </authorList>
    </citation>
    <scope>NUCLEOTIDE SEQUENCE [LARGE SCALE GENOMIC DNA]</scope>
    <source>
        <strain evidence="5 6">Taiwanensis</strain>
    </source>
</reference>
<organism evidence="5 6">
    <name type="scientific">Haloarcula taiwanensis</name>
    <dbReference type="NCBI Taxonomy" id="1932004"/>
    <lineage>
        <taxon>Archaea</taxon>
        <taxon>Methanobacteriati</taxon>
        <taxon>Methanobacteriota</taxon>
        <taxon>Stenosarchaea group</taxon>
        <taxon>Halobacteria</taxon>
        <taxon>Halobacteriales</taxon>
        <taxon>Haloarculaceae</taxon>
        <taxon>Haloarcula</taxon>
    </lineage>
</organism>
<evidence type="ECO:0000259" key="4">
    <source>
        <dbReference type="Pfam" id="PF15915"/>
    </source>
</evidence>
<sequence>MTVVAEFTIDSDEFILGKVLARGDNTHVEMERVVPASGRVMPYIWVHGGAFDEFEVAVESSTYVQALRSLDRIGESALYRVEWAEDVESLIYGMAETNATILEARGNVEWFFRIRFDDHSGLTDFHNFCTDHDIVFQLDRVYTLAEEYDGGYMFDLTDSQRRALVLAVESGYFEVPRGTTLGELGAELGISEQSVSESIRRATNKVLHSVMFDSPKWER</sequence>
<gene>
    <name evidence="5" type="ORF">BVU17_08620</name>
</gene>
<evidence type="ECO:0000259" key="3">
    <source>
        <dbReference type="Pfam" id="PF04967"/>
    </source>
</evidence>
<dbReference type="Proteomes" id="UP000242917">
    <property type="component" value="Chromosome I"/>
</dbReference>
<keyword evidence="2" id="KW-0804">Transcription</keyword>
<evidence type="ECO:0000256" key="1">
    <source>
        <dbReference type="ARBA" id="ARBA00023015"/>
    </source>
</evidence>
<dbReference type="Pfam" id="PF15915">
    <property type="entry name" value="BAT"/>
    <property type="match status" value="1"/>
</dbReference>
<accession>A0A2H4ZYL8</accession>
<proteinExistence type="predicted"/>
<dbReference type="SUPFAM" id="SSF88659">
    <property type="entry name" value="Sigma3 and sigma4 domains of RNA polymerase sigma factors"/>
    <property type="match status" value="1"/>
</dbReference>
<dbReference type="InterPro" id="IPR013324">
    <property type="entry name" value="RNA_pol_sigma_r3/r4-like"/>
</dbReference>
<dbReference type="PANTHER" id="PTHR34236">
    <property type="entry name" value="DIMETHYL SULFOXIDE REDUCTASE TRANSCRIPTIONAL ACTIVATOR"/>
    <property type="match status" value="1"/>
</dbReference>
<evidence type="ECO:0000313" key="5">
    <source>
        <dbReference type="EMBL" id="AUG47576.1"/>
    </source>
</evidence>
<dbReference type="EMBL" id="CP019154">
    <property type="protein sequence ID" value="AUG47576.1"/>
    <property type="molecule type" value="Genomic_DNA"/>
</dbReference>
<keyword evidence="1" id="KW-0805">Transcription regulation</keyword>
<dbReference type="PANTHER" id="PTHR34236:SF1">
    <property type="entry name" value="DIMETHYL SULFOXIDE REDUCTASE TRANSCRIPTIONAL ACTIVATOR"/>
    <property type="match status" value="1"/>
</dbReference>
<evidence type="ECO:0000313" key="6">
    <source>
        <dbReference type="Proteomes" id="UP000242917"/>
    </source>
</evidence>
<keyword evidence="6" id="KW-1185">Reference proteome</keyword>